<dbReference type="OMA" id="FINEHAG"/>
<dbReference type="CDD" id="cd02998">
    <property type="entry name" value="PDI_a_ERp38"/>
    <property type="match status" value="2"/>
</dbReference>
<feature type="domain" description="Thioredoxin" evidence="11">
    <location>
        <begin position="133"/>
        <end position="281"/>
    </location>
</feature>
<evidence type="ECO:0000256" key="2">
    <source>
        <dbReference type="ARBA" id="ARBA00006347"/>
    </source>
</evidence>
<feature type="domain" description="Thioredoxin" evidence="11">
    <location>
        <begin position="8"/>
        <end position="132"/>
    </location>
</feature>
<dbReference type="NCBIfam" id="TIGR01126">
    <property type="entry name" value="pdi_dom"/>
    <property type="match status" value="2"/>
</dbReference>
<evidence type="ECO:0000256" key="4">
    <source>
        <dbReference type="ARBA" id="ARBA00022729"/>
    </source>
</evidence>
<dbReference type="Pfam" id="PF00085">
    <property type="entry name" value="Thioredoxin"/>
    <property type="match status" value="2"/>
</dbReference>
<evidence type="ECO:0000256" key="3">
    <source>
        <dbReference type="ARBA" id="ARBA00012723"/>
    </source>
</evidence>
<dbReference type="InterPro" id="IPR013766">
    <property type="entry name" value="Thioredoxin_domain"/>
</dbReference>
<evidence type="ECO:0000256" key="10">
    <source>
        <dbReference type="SAM" id="SignalP"/>
    </source>
</evidence>
<dbReference type="Gene3D" id="1.20.1150.12">
    <property type="entry name" value="Endoplasmic reticulum resident protein 29, C-terminal domain"/>
    <property type="match status" value="1"/>
</dbReference>
<evidence type="ECO:0000256" key="7">
    <source>
        <dbReference type="ARBA" id="ARBA00023235"/>
    </source>
</evidence>
<dbReference type="InterPro" id="IPR017937">
    <property type="entry name" value="Thioredoxin_CS"/>
</dbReference>
<comment type="catalytic activity">
    <reaction evidence="1">
        <text>Catalyzes the rearrangement of -S-S- bonds in proteins.</text>
        <dbReference type="EC" id="5.3.4.1"/>
    </reaction>
</comment>
<dbReference type="GO" id="GO:0006457">
    <property type="term" value="P:protein folding"/>
    <property type="evidence" value="ECO:0000318"/>
    <property type="project" value="GO_Central"/>
</dbReference>
<name>A0A1Y1I1J5_KLENI</name>
<dbReference type="PANTHER" id="PTHR45672:SF11">
    <property type="entry name" value="PROTEIN DISULFIDE-ISOMERASE C17H9.14C"/>
    <property type="match status" value="1"/>
</dbReference>
<feature type="chain" id="PRO_5012711170" description="protein disulfide-isomerase" evidence="10">
    <location>
        <begin position="23"/>
        <end position="361"/>
    </location>
</feature>
<dbReference type="CDD" id="cd00238">
    <property type="entry name" value="ERp29c"/>
    <property type="match status" value="1"/>
</dbReference>
<dbReference type="SUPFAM" id="SSF47933">
    <property type="entry name" value="ERP29 C domain-like"/>
    <property type="match status" value="1"/>
</dbReference>
<evidence type="ECO:0000256" key="5">
    <source>
        <dbReference type="ARBA" id="ARBA00022737"/>
    </source>
</evidence>
<evidence type="ECO:0000256" key="8">
    <source>
        <dbReference type="ARBA" id="ARBA00023284"/>
    </source>
</evidence>
<keyword evidence="13" id="KW-1185">Reference proteome</keyword>
<dbReference type="STRING" id="105231.A0A1Y1I1J5"/>
<dbReference type="InterPro" id="IPR036356">
    <property type="entry name" value="ERp29_C_sf"/>
</dbReference>
<dbReference type="Pfam" id="PF07749">
    <property type="entry name" value="ERp29"/>
    <property type="match status" value="1"/>
</dbReference>
<keyword evidence="8" id="KW-0676">Redox-active center</keyword>
<dbReference type="PROSITE" id="PS00194">
    <property type="entry name" value="THIOREDOXIN_1"/>
    <property type="match status" value="1"/>
</dbReference>
<dbReference type="InterPro" id="IPR011679">
    <property type="entry name" value="ERp29_C"/>
</dbReference>
<evidence type="ECO:0000256" key="9">
    <source>
        <dbReference type="RuleBase" id="RU004208"/>
    </source>
</evidence>
<dbReference type="AlphaFoldDB" id="A0A1Y1I1J5"/>
<dbReference type="SUPFAM" id="SSF52833">
    <property type="entry name" value="Thioredoxin-like"/>
    <property type="match status" value="2"/>
</dbReference>
<keyword evidence="4 10" id="KW-0732">Signal</keyword>
<accession>A0A1Y1I1J5</accession>
<keyword evidence="7 12" id="KW-0413">Isomerase</keyword>
<evidence type="ECO:0000259" key="11">
    <source>
        <dbReference type="PROSITE" id="PS51352"/>
    </source>
</evidence>
<dbReference type="InterPro" id="IPR005788">
    <property type="entry name" value="PDI_thioredoxin-like_dom"/>
</dbReference>
<dbReference type="EMBL" id="DF237155">
    <property type="protein sequence ID" value="GAQ84784.1"/>
    <property type="molecule type" value="Genomic_DNA"/>
</dbReference>
<dbReference type="PANTHER" id="PTHR45672">
    <property type="entry name" value="PROTEIN DISULFIDE-ISOMERASE C17H9.14C-RELATED"/>
    <property type="match status" value="1"/>
</dbReference>
<reference evidence="12 13" key="1">
    <citation type="journal article" date="2014" name="Nat. Commun.">
        <title>Klebsormidium flaccidum genome reveals primary factors for plant terrestrial adaptation.</title>
        <authorList>
            <person name="Hori K."/>
            <person name="Maruyama F."/>
            <person name="Fujisawa T."/>
            <person name="Togashi T."/>
            <person name="Yamamoto N."/>
            <person name="Seo M."/>
            <person name="Sato S."/>
            <person name="Yamada T."/>
            <person name="Mori H."/>
            <person name="Tajima N."/>
            <person name="Moriyama T."/>
            <person name="Ikeuchi M."/>
            <person name="Watanabe M."/>
            <person name="Wada H."/>
            <person name="Kobayashi K."/>
            <person name="Saito M."/>
            <person name="Masuda T."/>
            <person name="Sasaki-Sekimoto Y."/>
            <person name="Mashiguchi K."/>
            <person name="Awai K."/>
            <person name="Shimojima M."/>
            <person name="Masuda S."/>
            <person name="Iwai M."/>
            <person name="Nobusawa T."/>
            <person name="Narise T."/>
            <person name="Kondo S."/>
            <person name="Saito H."/>
            <person name="Sato R."/>
            <person name="Murakawa M."/>
            <person name="Ihara Y."/>
            <person name="Oshima-Yamada Y."/>
            <person name="Ohtaka K."/>
            <person name="Satoh M."/>
            <person name="Sonobe K."/>
            <person name="Ishii M."/>
            <person name="Ohtani R."/>
            <person name="Kanamori-Sato M."/>
            <person name="Honoki R."/>
            <person name="Miyazaki D."/>
            <person name="Mochizuki H."/>
            <person name="Umetsu J."/>
            <person name="Higashi K."/>
            <person name="Shibata D."/>
            <person name="Kamiya Y."/>
            <person name="Sato N."/>
            <person name="Nakamura Y."/>
            <person name="Tabata S."/>
            <person name="Ida S."/>
            <person name="Kurokawa K."/>
            <person name="Ohta H."/>
        </authorList>
    </citation>
    <scope>NUCLEOTIDE SEQUENCE [LARGE SCALE GENOMIC DNA]</scope>
    <source>
        <strain evidence="12 13">NIES-2285</strain>
    </source>
</reference>
<keyword evidence="5" id="KW-0677">Repeat</keyword>
<protein>
    <recommendedName>
        <fullName evidence="3">protein disulfide-isomerase</fullName>
        <ecNumber evidence="3">5.3.4.1</ecNumber>
    </recommendedName>
</protein>
<comment type="similarity">
    <text evidence="2 9">Belongs to the protein disulfide isomerase family.</text>
</comment>
<dbReference type="GO" id="GO:0005783">
    <property type="term" value="C:endoplasmic reticulum"/>
    <property type="evidence" value="ECO:0000318"/>
    <property type="project" value="GO_Central"/>
</dbReference>
<dbReference type="InterPro" id="IPR051063">
    <property type="entry name" value="PDI"/>
</dbReference>
<dbReference type="FunFam" id="3.40.30.10:FF:000032">
    <property type="entry name" value="Protein disulfide-isomerase A6 homolog"/>
    <property type="match status" value="2"/>
</dbReference>
<dbReference type="PROSITE" id="PS51352">
    <property type="entry name" value="THIOREDOXIN_2"/>
    <property type="match status" value="2"/>
</dbReference>
<dbReference type="PRINTS" id="PR00421">
    <property type="entry name" value="THIOREDOXIN"/>
</dbReference>
<dbReference type="OrthoDB" id="10264505at2759"/>
<dbReference type="Proteomes" id="UP000054558">
    <property type="component" value="Unassembled WGS sequence"/>
</dbReference>
<evidence type="ECO:0000313" key="12">
    <source>
        <dbReference type="EMBL" id="GAQ84784.1"/>
    </source>
</evidence>
<keyword evidence="6" id="KW-1015">Disulfide bond</keyword>
<evidence type="ECO:0000256" key="1">
    <source>
        <dbReference type="ARBA" id="ARBA00001182"/>
    </source>
</evidence>
<organism evidence="12 13">
    <name type="scientific">Klebsormidium nitens</name>
    <name type="common">Green alga</name>
    <name type="synonym">Ulothrix nitens</name>
    <dbReference type="NCBI Taxonomy" id="105231"/>
    <lineage>
        <taxon>Eukaryota</taxon>
        <taxon>Viridiplantae</taxon>
        <taxon>Streptophyta</taxon>
        <taxon>Klebsormidiophyceae</taxon>
        <taxon>Klebsormidiales</taxon>
        <taxon>Klebsormidiaceae</taxon>
        <taxon>Klebsormidium</taxon>
    </lineage>
</organism>
<dbReference type="Gene3D" id="3.40.30.10">
    <property type="entry name" value="Glutaredoxin"/>
    <property type="match status" value="2"/>
</dbReference>
<evidence type="ECO:0000313" key="13">
    <source>
        <dbReference type="Proteomes" id="UP000054558"/>
    </source>
</evidence>
<dbReference type="GO" id="GO:0003756">
    <property type="term" value="F:protein disulfide isomerase activity"/>
    <property type="evidence" value="ECO:0000318"/>
    <property type="project" value="GO_Central"/>
</dbReference>
<feature type="signal peptide" evidence="10">
    <location>
        <begin position="1"/>
        <end position="22"/>
    </location>
</feature>
<dbReference type="InterPro" id="IPR036249">
    <property type="entry name" value="Thioredoxin-like_sf"/>
</dbReference>
<evidence type="ECO:0000256" key="6">
    <source>
        <dbReference type="ARBA" id="ARBA00023157"/>
    </source>
</evidence>
<proteinExistence type="inferred from homology"/>
<gene>
    <name evidence="12" type="ORF">KFL_002060060</name>
</gene>
<sequence length="361" mass="39668">MASPWVFGLLVLAFASCSLVQADGDAVVLTPDNFDDNVGGSQAALVEFYAPWCGHCKKLAPEWEVLGSAFKKIPSVVIGKVDCDEHKDLCGKFGVSGFPTIKYFPKNSQQPEDYSGGRTADDLITFVNQKAGTKAKVKKEPSYVTILDKSSFEKIVLDPSKNVLVEFYAPWCGHCKSLAPTYEQLAKVYAGEPNVVIANLDADNADHKDLASKYGVSGFPTLMWFSADDKEPVRYESGRDLASFVSYINEKAGTHRTESGGLTDEAGVVESLTETVKDFLAAGSDTRQDIYDKAVEAVKTLTSTQVPYGQTYLKIMKSILDKGSEYVTKESGRLERLLKTTLSPQKETEFSIRKNILRLFN</sequence>
<dbReference type="EC" id="5.3.4.1" evidence="3"/>